<gene>
    <name evidence="1" type="ORF">ILYODFUR_037039</name>
</gene>
<organism evidence="1 2">
    <name type="scientific">Ilyodon furcidens</name>
    <name type="common">goldbreast splitfin</name>
    <dbReference type="NCBI Taxonomy" id="33524"/>
    <lineage>
        <taxon>Eukaryota</taxon>
        <taxon>Metazoa</taxon>
        <taxon>Chordata</taxon>
        <taxon>Craniata</taxon>
        <taxon>Vertebrata</taxon>
        <taxon>Euteleostomi</taxon>
        <taxon>Actinopterygii</taxon>
        <taxon>Neopterygii</taxon>
        <taxon>Teleostei</taxon>
        <taxon>Neoteleostei</taxon>
        <taxon>Acanthomorphata</taxon>
        <taxon>Ovalentaria</taxon>
        <taxon>Atherinomorphae</taxon>
        <taxon>Cyprinodontiformes</taxon>
        <taxon>Goodeidae</taxon>
        <taxon>Ilyodon</taxon>
    </lineage>
</organism>
<dbReference type="EMBL" id="JAHRIQ010112155">
    <property type="protein sequence ID" value="MEQ2257662.1"/>
    <property type="molecule type" value="Genomic_DNA"/>
</dbReference>
<keyword evidence="2" id="KW-1185">Reference proteome</keyword>
<proteinExistence type="predicted"/>
<comment type="caution">
    <text evidence="1">The sequence shown here is derived from an EMBL/GenBank/DDBJ whole genome shotgun (WGS) entry which is preliminary data.</text>
</comment>
<evidence type="ECO:0000313" key="2">
    <source>
        <dbReference type="Proteomes" id="UP001482620"/>
    </source>
</evidence>
<dbReference type="Proteomes" id="UP001482620">
    <property type="component" value="Unassembled WGS sequence"/>
</dbReference>
<reference evidence="1 2" key="1">
    <citation type="submission" date="2021-06" db="EMBL/GenBank/DDBJ databases">
        <authorList>
            <person name="Palmer J.M."/>
        </authorList>
    </citation>
    <scope>NUCLEOTIDE SEQUENCE [LARGE SCALE GENOMIC DNA]</scope>
    <source>
        <strain evidence="2">if_2019</strain>
        <tissue evidence="1">Muscle</tissue>
    </source>
</reference>
<sequence>MDESPATRCSPACTISRPGSRVGKYQLSWSHSNDLVTSHGSRNSLYRFGIFSIASSTSSLFTKNIFKALNNSSASGMSRPFATIMSAAPFKAPATPSRAPFPCLD</sequence>
<name>A0ABV0VN56_9TELE</name>
<evidence type="ECO:0000313" key="1">
    <source>
        <dbReference type="EMBL" id="MEQ2257662.1"/>
    </source>
</evidence>
<protein>
    <submittedName>
        <fullName evidence="1">Uncharacterized protein</fullName>
    </submittedName>
</protein>
<accession>A0ABV0VN56</accession>